<feature type="domain" description="Dienelactone hydrolase" evidence="2">
    <location>
        <begin position="90"/>
        <end position="167"/>
    </location>
</feature>
<dbReference type="InterPro" id="IPR002925">
    <property type="entry name" value="Dienelactn_hydro"/>
</dbReference>
<evidence type="ECO:0000259" key="2">
    <source>
        <dbReference type="Pfam" id="PF01738"/>
    </source>
</evidence>
<proteinExistence type="predicted"/>
<dbReference type="Gene3D" id="3.40.50.1820">
    <property type="entry name" value="alpha/beta hydrolase"/>
    <property type="match status" value="1"/>
</dbReference>
<sequence length="213" mass="22634">MSPNEPVLVGGARDVRGTLTVPDSSSETTACVVACPPHPQMGGSRSDARLTTVSNELARENGNGNGNGDGGIASLRFDYGEWAEGVGEHTDTLNAVRWASDRYDRVGLYGFSFGGTLALLAGAEMDVACVSALAPASRISELDAVDALDAIDCPVQIVYGERDSTAEWEPIVERARALNDTVEGMRADHFFVGQTEKVAARVVEFLRTELNIS</sequence>
<keyword evidence="3" id="KW-0378">Hydrolase</keyword>
<keyword evidence="4" id="KW-1185">Reference proteome</keyword>
<evidence type="ECO:0000313" key="4">
    <source>
        <dbReference type="Proteomes" id="UP001596417"/>
    </source>
</evidence>
<protein>
    <submittedName>
        <fullName evidence="3">Dienelactone hydrolase family protein</fullName>
    </submittedName>
</protein>
<feature type="region of interest" description="Disordered" evidence="1">
    <location>
        <begin position="1"/>
        <end position="23"/>
    </location>
</feature>
<reference evidence="3 4" key="1">
    <citation type="journal article" date="2019" name="Int. J. Syst. Evol. Microbiol.">
        <title>The Global Catalogue of Microorganisms (GCM) 10K type strain sequencing project: providing services to taxonomists for standard genome sequencing and annotation.</title>
        <authorList>
            <consortium name="The Broad Institute Genomics Platform"/>
            <consortium name="The Broad Institute Genome Sequencing Center for Infectious Disease"/>
            <person name="Wu L."/>
            <person name="Ma J."/>
        </authorList>
    </citation>
    <scope>NUCLEOTIDE SEQUENCE [LARGE SCALE GENOMIC DNA]</scope>
    <source>
        <strain evidence="3 4">RDMS1</strain>
    </source>
</reference>
<comment type="caution">
    <text evidence="3">The sequence shown here is derived from an EMBL/GenBank/DDBJ whole genome shotgun (WGS) entry which is preliminary data.</text>
</comment>
<dbReference type="Pfam" id="PF01738">
    <property type="entry name" value="DLH"/>
    <property type="match status" value="1"/>
</dbReference>
<dbReference type="RefSeq" id="WP_248906988.1">
    <property type="nucleotide sequence ID" value="NZ_CP109979.1"/>
</dbReference>
<dbReference type="InterPro" id="IPR029058">
    <property type="entry name" value="AB_hydrolase_fold"/>
</dbReference>
<dbReference type="Proteomes" id="UP001596417">
    <property type="component" value="Unassembled WGS sequence"/>
</dbReference>
<evidence type="ECO:0000256" key="1">
    <source>
        <dbReference type="SAM" id="MobiDB-lite"/>
    </source>
</evidence>
<dbReference type="SUPFAM" id="SSF53474">
    <property type="entry name" value="alpha/beta-Hydrolases"/>
    <property type="match status" value="1"/>
</dbReference>
<dbReference type="GeneID" id="76199865"/>
<name>A0ABD5YRX4_9EURY</name>
<organism evidence="3 4">
    <name type="scientific">Halocatena marina</name>
    <dbReference type="NCBI Taxonomy" id="2934937"/>
    <lineage>
        <taxon>Archaea</taxon>
        <taxon>Methanobacteriati</taxon>
        <taxon>Methanobacteriota</taxon>
        <taxon>Stenosarchaea group</taxon>
        <taxon>Halobacteria</taxon>
        <taxon>Halobacteriales</taxon>
        <taxon>Natronomonadaceae</taxon>
        <taxon>Halocatena</taxon>
    </lineage>
</organism>
<gene>
    <name evidence="3" type="ORF">ACFQL7_10665</name>
</gene>
<dbReference type="GO" id="GO:0016787">
    <property type="term" value="F:hydrolase activity"/>
    <property type="evidence" value="ECO:0007669"/>
    <property type="project" value="UniProtKB-KW"/>
</dbReference>
<accession>A0ABD5YRX4</accession>
<dbReference type="EMBL" id="JBHTAX010000001">
    <property type="protein sequence ID" value="MFC7190270.1"/>
    <property type="molecule type" value="Genomic_DNA"/>
</dbReference>
<evidence type="ECO:0000313" key="3">
    <source>
        <dbReference type="EMBL" id="MFC7190270.1"/>
    </source>
</evidence>
<dbReference type="AlphaFoldDB" id="A0ABD5YRX4"/>